<dbReference type="InterPro" id="IPR023780">
    <property type="entry name" value="Chromo_domain"/>
</dbReference>
<dbReference type="RefSeq" id="XP_022467486.1">
    <property type="nucleotide sequence ID" value="XM_022626007.1"/>
</dbReference>
<dbReference type="EMBL" id="MJBS01000282">
    <property type="protein sequence ID" value="OHE90309.1"/>
    <property type="molecule type" value="Genomic_DNA"/>
</dbReference>
<evidence type="ECO:0000259" key="3">
    <source>
        <dbReference type="PROSITE" id="PS50013"/>
    </source>
</evidence>
<dbReference type="InterPro" id="IPR000953">
    <property type="entry name" value="Chromo/chromo_shadow_dom"/>
</dbReference>
<dbReference type="Pfam" id="PF00385">
    <property type="entry name" value="Chromo"/>
    <property type="match status" value="1"/>
</dbReference>
<organism evidence="4 5">
    <name type="scientific">Colletotrichum orchidophilum</name>
    <dbReference type="NCBI Taxonomy" id="1209926"/>
    <lineage>
        <taxon>Eukaryota</taxon>
        <taxon>Fungi</taxon>
        <taxon>Dikarya</taxon>
        <taxon>Ascomycota</taxon>
        <taxon>Pezizomycotina</taxon>
        <taxon>Sordariomycetes</taxon>
        <taxon>Hypocreomycetidae</taxon>
        <taxon>Glomerellales</taxon>
        <taxon>Glomerellaceae</taxon>
        <taxon>Colletotrichum</taxon>
    </lineage>
</organism>
<comment type="caution">
    <text evidence="4">The sequence shown here is derived from an EMBL/GenBank/DDBJ whole genome shotgun (WGS) entry which is preliminary data.</text>
</comment>
<keyword evidence="5" id="KW-1185">Reference proteome</keyword>
<comment type="subunit">
    <text evidence="1">Component of the NuA4 histone acetyltransferase complex.</text>
</comment>
<evidence type="ECO:0000256" key="1">
    <source>
        <dbReference type="ARBA" id="ARBA00011353"/>
    </source>
</evidence>
<dbReference type="PROSITE" id="PS50013">
    <property type="entry name" value="CHROMO_2"/>
    <property type="match status" value="1"/>
</dbReference>
<protein>
    <submittedName>
        <fullName evidence="4">Chromo domain-containing protein</fullName>
    </submittedName>
</protein>
<proteinExistence type="predicted"/>
<evidence type="ECO:0000313" key="4">
    <source>
        <dbReference type="EMBL" id="OHE90309.1"/>
    </source>
</evidence>
<name>A0A1G4AMB2_9PEZI</name>
<dbReference type="InterPro" id="IPR016197">
    <property type="entry name" value="Chromo-like_dom_sf"/>
</dbReference>
<dbReference type="STRING" id="1209926.A0A1G4AMB2"/>
<dbReference type="AlphaFoldDB" id="A0A1G4AMB2"/>
<dbReference type="SUPFAM" id="SSF54160">
    <property type="entry name" value="Chromo domain-like"/>
    <property type="match status" value="1"/>
</dbReference>
<dbReference type="GeneID" id="34567517"/>
<dbReference type="GO" id="GO:0006338">
    <property type="term" value="P:chromatin remodeling"/>
    <property type="evidence" value="ECO:0007669"/>
    <property type="project" value="UniProtKB-ARBA"/>
</dbReference>
<feature type="compositionally biased region" description="Basic and acidic residues" evidence="2">
    <location>
        <begin position="228"/>
        <end position="240"/>
    </location>
</feature>
<dbReference type="Gene3D" id="2.40.50.40">
    <property type="match status" value="1"/>
</dbReference>
<feature type="region of interest" description="Disordered" evidence="2">
    <location>
        <begin position="216"/>
        <end position="240"/>
    </location>
</feature>
<evidence type="ECO:0000256" key="2">
    <source>
        <dbReference type="SAM" id="MobiDB-lite"/>
    </source>
</evidence>
<accession>A0A1G4AMB2</accession>
<sequence length="240" mass="26139">MSTPAFTAPVADMHRPIHQAKGSSAESEAATFWENVVLNSAASIAGVGSAISAAFKPAPEIGATAVATGLQTDSVIEKILAHRRDHSCDTRFEMNVLWEGGRESWTPEIELQKDHALTLFAYWSSMAGGRESAMVDRELWHVFKIVSCRTNASGNTDFRVAWVGSPERSWEPEATIRDADGELVEQYWEAKGGRGEAGKKSAGSKSFVDDVTRVMAGRGKMGRGAPRRRSECHNSELSKQ</sequence>
<reference evidence="4 5" key="1">
    <citation type="submission" date="2016-09" db="EMBL/GenBank/DDBJ databases">
        <authorList>
            <person name="Capua I."/>
            <person name="De Benedictis P."/>
            <person name="Joannis T."/>
            <person name="Lombin L.H."/>
            <person name="Cattoli G."/>
        </authorList>
    </citation>
    <scope>NUCLEOTIDE SEQUENCE [LARGE SCALE GENOMIC DNA]</scope>
    <source>
        <strain evidence="4 5">IMI 309357</strain>
    </source>
</reference>
<evidence type="ECO:0000313" key="5">
    <source>
        <dbReference type="Proteomes" id="UP000176998"/>
    </source>
</evidence>
<gene>
    <name evidence="4" type="ORF">CORC01_14396</name>
</gene>
<dbReference type="Proteomes" id="UP000176998">
    <property type="component" value="Unassembled WGS sequence"/>
</dbReference>
<feature type="domain" description="Chromo" evidence="3">
    <location>
        <begin position="140"/>
        <end position="199"/>
    </location>
</feature>
<dbReference type="OrthoDB" id="433924at2759"/>